<dbReference type="Gene3D" id="3.10.129.10">
    <property type="entry name" value="Hotdog Thioesterase"/>
    <property type="match status" value="1"/>
</dbReference>
<evidence type="ECO:0000259" key="1">
    <source>
        <dbReference type="Pfam" id="PF01575"/>
    </source>
</evidence>
<dbReference type="RefSeq" id="WP_015064392.1">
    <property type="nucleotide sequence ID" value="NC_019382.1"/>
</dbReference>
<dbReference type="GO" id="GO:0019171">
    <property type="term" value="F:(3R)-hydroxyacyl-[acyl-carrier-protein] dehydratase activity"/>
    <property type="evidence" value="ECO:0007669"/>
    <property type="project" value="TreeGrafter"/>
</dbReference>
<protein>
    <recommendedName>
        <fullName evidence="1">MaoC-like domain-containing protein</fullName>
    </recommendedName>
</protein>
<organism evidence="2 3">
    <name type="scientific">Bordetella bronchiseptica 253</name>
    <dbReference type="NCBI Taxonomy" id="568707"/>
    <lineage>
        <taxon>Bacteria</taxon>
        <taxon>Pseudomonadati</taxon>
        <taxon>Pseudomonadota</taxon>
        <taxon>Betaproteobacteria</taxon>
        <taxon>Burkholderiales</taxon>
        <taxon>Alcaligenaceae</taxon>
        <taxon>Bordetella</taxon>
    </lineage>
</organism>
<dbReference type="HOGENOM" id="CLU_094876_0_0_4"/>
<dbReference type="GO" id="GO:0006633">
    <property type="term" value="P:fatty acid biosynthetic process"/>
    <property type="evidence" value="ECO:0007669"/>
    <property type="project" value="TreeGrafter"/>
</dbReference>
<accession>A0A0C6P381</accession>
<sequence length="159" mass="17350">MNTASQRGQAAQLYGVDLRPGLASHGSPATITRNENLGFAALTGDSHPIHYDEAFAARTRHGRCVVHGLLLASLGAFGATPLSRRIEDAMVAFVDSQFSFLKPVFIGDTVTSHFEVAQVEHKPARNLSLLRFDMWLTNDAGDTVMQGKHTYLVRMQPDA</sequence>
<dbReference type="Pfam" id="PF01575">
    <property type="entry name" value="MaoC_dehydratas"/>
    <property type="match status" value="1"/>
</dbReference>
<evidence type="ECO:0000313" key="2">
    <source>
        <dbReference type="EMBL" id="CCJ54219.1"/>
    </source>
</evidence>
<dbReference type="InterPro" id="IPR002539">
    <property type="entry name" value="MaoC-like_dom"/>
</dbReference>
<dbReference type="PANTHER" id="PTHR43437:SF3">
    <property type="entry name" value="HYDROXYACYL-THIOESTER DEHYDRATASE TYPE 2, MITOCHONDRIAL"/>
    <property type="match status" value="1"/>
</dbReference>
<reference evidence="2 3" key="1">
    <citation type="journal article" date="2012" name="BMC Genomics">
        <title>Comparative genomics of the classical Bordetella subspecies: the evolution and exchange of virulence-associated diversity amongst closely related pathogens.</title>
        <authorList>
            <person name="Park J."/>
            <person name="Zhang Y."/>
            <person name="Buboltz A.M."/>
            <person name="Zhang X."/>
            <person name="Schuster S.C."/>
            <person name="Ahuja U."/>
            <person name="Liu M."/>
            <person name="Miller J.F."/>
            <person name="Sebaihia M."/>
            <person name="Bentley S.D."/>
            <person name="Parkhill J."/>
            <person name="Harvill E.T."/>
        </authorList>
    </citation>
    <scope>NUCLEOTIDE SEQUENCE [LARGE SCALE GENOMIC DNA]</scope>
    <source>
        <strain evidence="2 3">253</strain>
    </source>
</reference>
<dbReference type="PANTHER" id="PTHR43437">
    <property type="entry name" value="HYDROXYACYL-THIOESTER DEHYDRATASE TYPE 2, MITOCHONDRIAL-RELATED"/>
    <property type="match status" value="1"/>
</dbReference>
<dbReference type="EMBL" id="HE965806">
    <property type="protein sequence ID" value="CCJ54219.1"/>
    <property type="molecule type" value="Genomic_DNA"/>
</dbReference>
<name>A0A0C6P381_BORBO</name>
<dbReference type="Proteomes" id="UP000007564">
    <property type="component" value="Chromosome"/>
</dbReference>
<evidence type="ECO:0000313" key="3">
    <source>
        <dbReference type="Proteomes" id="UP000007564"/>
    </source>
</evidence>
<dbReference type="InterPro" id="IPR050965">
    <property type="entry name" value="UPF0336/Enoyl-CoA_hydratase"/>
</dbReference>
<dbReference type="InterPro" id="IPR029069">
    <property type="entry name" value="HotDog_dom_sf"/>
</dbReference>
<dbReference type="KEGG" id="bbh:BN112_2302"/>
<feature type="domain" description="MaoC-like" evidence="1">
    <location>
        <begin position="27"/>
        <end position="120"/>
    </location>
</feature>
<dbReference type="SUPFAM" id="SSF54637">
    <property type="entry name" value="Thioesterase/thiol ester dehydrase-isomerase"/>
    <property type="match status" value="1"/>
</dbReference>
<proteinExistence type="predicted"/>
<dbReference type="OrthoDB" id="9800237at2"/>
<dbReference type="AlphaFoldDB" id="A0A0C6P381"/>
<gene>
    <name evidence="2" type="ORF">BN112_2302</name>
</gene>